<evidence type="ECO:0000256" key="1">
    <source>
        <dbReference type="ARBA" id="ARBA00022801"/>
    </source>
</evidence>
<sequence>MLPFTPMLVEGVSPGSKEALKPPRSKDAALCLPALGIELADAETLRLYLPTGWPRICTRPFFADLSAIFPGITITGYDNEDWDSGRQPGSWALPRDELPVLLEWAELAQQAWSLPEQTDLALPAWLHRQPQPFAPTTQAPKFFETPGGKELLQYQREGVEFGIAKGGRMLLADDMGLGKTVQAIGIAWEFSGEWPVLVTCPSSLRGVWQQQLKKWGGLDETQVQVIYAGSTPIRRDAKWVVVSYALLAKSPTLRRRADGKAYEFLICDECHYVKNPEANRSQAVLEAAATSAHVLLLSGTPILNSAIELFPLLSILDPRILDEETFAKRYFKTTEKGKFGKTKPVWSEPIREKELHTYLFTTVGLRRKKEDVLTQLPPKRRQMIYLATSSADTRALTKLKAMEERLFQHEDEEKGIEAQAITEVLDLVMQAKMKCCSEYVEELIDGGCGKFLLFAHHRKMMDSLEVMLKRRLGGAYIRIDGSTPQVQRPDLVERFQEDEQCHVALLSITALAEGQTLTSAEAVIFAELSWTPGVLLQCEARAHRLGQVGSVLVQFLMLHGSETDERCFRRLERKHHHASMVMDGCAPASLLSEEAPGGRLEGRAEACRGTDKGGMRPKARVRPTTAQCAHPKSRAVPEKEASWMAA</sequence>
<gene>
    <name evidence="5" type="ORF">PGLA2088_LOCUS19932</name>
</gene>
<dbReference type="GO" id="GO:0016787">
    <property type="term" value="F:hydrolase activity"/>
    <property type="evidence" value="ECO:0007669"/>
    <property type="project" value="UniProtKB-KW"/>
</dbReference>
<evidence type="ECO:0000256" key="2">
    <source>
        <dbReference type="SAM" id="MobiDB-lite"/>
    </source>
</evidence>
<dbReference type="Gene3D" id="3.40.50.300">
    <property type="entry name" value="P-loop containing nucleotide triphosphate hydrolases"/>
    <property type="match status" value="1"/>
</dbReference>
<dbReference type="SMART" id="SM00487">
    <property type="entry name" value="DEXDc"/>
    <property type="match status" value="1"/>
</dbReference>
<feature type="region of interest" description="Disordered" evidence="2">
    <location>
        <begin position="604"/>
        <end position="646"/>
    </location>
</feature>
<organism evidence="5 6">
    <name type="scientific">Polarella glacialis</name>
    <name type="common">Dinoflagellate</name>
    <dbReference type="NCBI Taxonomy" id="89957"/>
    <lineage>
        <taxon>Eukaryota</taxon>
        <taxon>Sar</taxon>
        <taxon>Alveolata</taxon>
        <taxon>Dinophyceae</taxon>
        <taxon>Suessiales</taxon>
        <taxon>Suessiaceae</taxon>
        <taxon>Polarella</taxon>
    </lineage>
</organism>
<dbReference type="CDD" id="cd18793">
    <property type="entry name" value="SF2_C_SNF"/>
    <property type="match status" value="1"/>
</dbReference>
<dbReference type="InterPro" id="IPR014001">
    <property type="entry name" value="Helicase_ATP-bd"/>
</dbReference>
<dbReference type="PROSITE" id="PS51194">
    <property type="entry name" value="HELICASE_CTER"/>
    <property type="match status" value="1"/>
</dbReference>
<dbReference type="InterPro" id="IPR001650">
    <property type="entry name" value="Helicase_C-like"/>
</dbReference>
<reference evidence="5" key="1">
    <citation type="submission" date="2021-02" db="EMBL/GenBank/DDBJ databases">
        <authorList>
            <person name="Dougan E. K."/>
            <person name="Rhodes N."/>
            <person name="Thang M."/>
            <person name="Chan C."/>
        </authorList>
    </citation>
    <scope>NUCLEOTIDE SEQUENCE</scope>
</reference>
<name>A0A813JF88_POLGL</name>
<dbReference type="PANTHER" id="PTHR45766:SF6">
    <property type="entry name" value="SWI_SNF-RELATED MATRIX-ASSOCIATED ACTIN-DEPENDENT REGULATOR OF CHROMATIN SUBFAMILY A-LIKE PROTEIN 1"/>
    <property type="match status" value="1"/>
</dbReference>
<dbReference type="Gene3D" id="3.40.50.10810">
    <property type="entry name" value="Tandem AAA-ATPase domain"/>
    <property type="match status" value="1"/>
</dbReference>
<dbReference type="InterPro" id="IPR049730">
    <property type="entry name" value="SNF2/RAD54-like_C"/>
</dbReference>
<feature type="compositionally biased region" description="Basic and acidic residues" evidence="2">
    <location>
        <begin position="635"/>
        <end position="646"/>
    </location>
</feature>
<feature type="non-terminal residue" evidence="5">
    <location>
        <position position="1"/>
    </location>
</feature>
<protein>
    <recommendedName>
        <fullName evidence="7">SWI/SNF-related matrix-associated actin-dependent regulator of chromatin subfamily A-like protein 1</fullName>
    </recommendedName>
</protein>
<dbReference type="EMBL" id="CAJNNW010025261">
    <property type="protein sequence ID" value="CAE8676533.1"/>
    <property type="molecule type" value="Genomic_DNA"/>
</dbReference>
<feature type="domain" description="Helicase ATP-binding" evidence="3">
    <location>
        <begin position="160"/>
        <end position="319"/>
    </location>
</feature>
<dbReference type="GO" id="GO:0005524">
    <property type="term" value="F:ATP binding"/>
    <property type="evidence" value="ECO:0007669"/>
    <property type="project" value="InterPro"/>
</dbReference>
<evidence type="ECO:0000259" key="4">
    <source>
        <dbReference type="PROSITE" id="PS51194"/>
    </source>
</evidence>
<evidence type="ECO:0008006" key="7">
    <source>
        <dbReference type="Google" id="ProtNLM"/>
    </source>
</evidence>
<dbReference type="Pfam" id="PF00176">
    <property type="entry name" value="SNF2-rel_dom"/>
    <property type="match status" value="1"/>
</dbReference>
<dbReference type="InterPro" id="IPR038718">
    <property type="entry name" value="SNF2-like_sf"/>
</dbReference>
<proteinExistence type="predicted"/>
<dbReference type="Proteomes" id="UP000626109">
    <property type="component" value="Unassembled WGS sequence"/>
</dbReference>
<dbReference type="InterPro" id="IPR000330">
    <property type="entry name" value="SNF2_N"/>
</dbReference>
<dbReference type="GO" id="GO:0006281">
    <property type="term" value="P:DNA repair"/>
    <property type="evidence" value="ECO:0007669"/>
    <property type="project" value="TreeGrafter"/>
</dbReference>
<dbReference type="PANTHER" id="PTHR45766">
    <property type="entry name" value="DNA ANNEALING HELICASE AND ENDONUCLEASE ZRANB3 FAMILY MEMBER"/>
    <property type="match status" value="1"/>
</dbReference>
<feature type="domain" description="Helicase C-terminal" evidence="4">
    <location>
        <begin position="439"/>
        <end position="594"/>
    </location>
</feature>
<evidence type="ECO:0000259" key="3">
    <source>
        <dbReference type="PROSITE" id="PS51192"/>
    </source>
</evidence>
<dbReference type="AlphaFoldDB" id="A0A813JF88"/>
<dbReference type="SUPFAM" id="SSF52540">
    <property type="entry name" value="P-loop containing nucleoside triphosphate hydrolases"/>
    <property type="match status" value="2"/>
</dbReference>
<dbReference type="SMART" id="SM00490">
    <property type="entry name" value="HELICc"/>
    <property type="match status" value="1"/>
</dbReference>
<feature type="compositionally biased region" description="Basic and acidic residues" evidence="2">
    <location>
        <begin position="604"/>
        <end position="614"/>
    </location>
</feature>
<dbReference type="Pfam" id="PF00271">
    <property type="entry name" value="Helicase_C"/>
    <property type="match status" value="1"/>
</dbReference>
<dbReference type="GO" id="GO:0043596">
    <property type="term" value="C:nuclear replication fork"/>
    <property type="evidence" value="ECO:0007669"/>
    <property type="project" value="TreeGrafter"/>
</dbReference>
<dbReference type="GO" id="GO:0031297">
    <property type="term" value="P:replication fork processing"/>
    <property type="evidence" value="ECO:0007669"/>
    <property type="project" value="TreeGrafter"/>
</dbReference>
<comment type="caution">
    <text evidence="5">The sequence shown here is derived from an EMBL/GenBank/DDBJ whole genome shotgun (WGS) entry which is preliminary data.</text>
</comment>
<keyword evidence="1" id="KW-0378">Hydrolase</keyword>
<evidence type="ECO:0000313" key="5">
    <source>
        <dbReference type="EMBL" id="CAE8676533.1"/>
    </source>
</evidence>
<dbReference type="PROSITE" id="PS51192">
    <property type="entry name" value="HELICASE_ATP_BIND_1"/>
    <property type="match status" value="1"/>
</dbReference>
<dbReference type="InterPro" id="IPR027417">
    <property type="entry name" value="P-loop_NTPase"/>
</dbReference>
<accession>A0A813JF88</accession>
<evidence type="ECO:0000313" key="6">
    <source>
        <dbReference type="Proteomes" id="UP000626109"/>
    </source>
</evidence>